<keyword evidence="3" id="KW-1185">Reference proteome</keyword>
<protein>
    <recommendedName>
        <fullName evidence="4">SCP domain-containing protein</fullName>
    </recommendedName>
</protein>
<feature type="chain" id="PRO_5040158977" description="SCP domain-containing protein" evidence="1">
    <location>
        <begin position="23"/>
        <end position="275"/>
    </location>
</feature>
<evidence type="ECO:0000313" key="2">
    <source>
        <dbReference type="EMBL" id="KAF9447693.1"/>
    </source>
</evidence>
<evidence type="ECO:0000256" key="1">
    <source>
        <dbReference type="SAM" id="SignalP"/>
    </source>
</evidence>
<dbReference type="OrthoDB" id="2959283at2759"/>
<reference evidence="2" key="1">
    <citation type="submission" date="2020-11" db="EMBL/GenBank/DDBJ databases">
        <authorList>
            <consortium name="DOE Joint Genome Institute"/>
            <person name="Ahrendt S."/>
            <person name="Riley R."/>
            <person name="Andreopoulos W."/>
            <person name="Labutti K."/>
            <person name="Pangilinan J."/>
            <person name="Ruiz-Duenas F.J."/>
            <person name="Barrasa J.M."/>
            <person name="Sanchez-Garcia M."/>
            <person name="Camarero S."/>
            <person name="Miyauchi S."/>
            <person name="Serrano A."/>
            <person name="Linde D."/>
            <person name="Babiker R."/>
            <person name="Drula E."/>
            <person name="Ayuso-Fernandez I."/>
            <person name="Pacheco R."/>
            <person name="Padilla G."/>
            <person name="Ferreira P."/>
            <person name="Barriuso J."/>
            <person name="Kellner H."/>
            <person name="Castanera R."/>
            <person name="Alfaro M."/>
            <person name="Ramirez L."/>
            <person name="Pisabarro A.G."/>
            <person name="Kuo A."/>
            <person name="Tritt A."/>
            <person name="Lipzen A."/>
            <person name="He G."/>
            <person name="Yan M."/>
            <person name="Ng V."/>
            <person name="Cullen D."/>
            <person name="Martin F."/>
            <person name="Rosso M.-N."/>
            <person name="Henrissat B."/>
            <person name="Hibbett D."/>
            <person name="Martinez A.T."/>
            <person name="Grigoriev I.V."/>
        </authorList>
    </citation>
    <scope>NUCLEOTIDE SEQUENCE</scope>
    <source>
        <strain evidence="2">MF-IS2</strain>
    </source>
</reference>
<feature type="signal peptide" evidence="1">
    <location>
        <begin position="1"/>
        <end position="22"/>
    </location>
</feature>
<sequence>MKFFASFLILVLTLIFSKDIDACDLIKHDFEKYSLESPPAAKPASAKPAAKPLILSKPPANQANPPVKPGDPAGVCKKPTRIVYYDGNYWPETVQRSPSVESRTDLESKLLGMVENCAHFAKRPSCNDAPPIAASRALGNGLDPTKFATKKACQDDFEDALKTFKSAQQQLAQAGLVHDDSHPGNASNTGFYLNNISLIHGTAVRSFDWSDHESSSHRLWYHLAWTTVSANRVLVELSLKYGIQIIIRCNGFICTMNDSSPPHGQRQNIMHLASP</sequence>
<gene>
    <name evidence="2" type="ORF">P691DRAFT_782023</name>
</gene>
<proteinExistence type="predicted"/>
<dbReference type="EMBL" id="MU151189">
    <property type="protein sequence ID" value="KAF9447693.1"/>
    <property type="molecule type" value="Genomic_DNA"/>
</dbReference>
<comment type="caution">
    <text evidence="2">The sequence shown here is derived from an EMBL/GenBank/DDBJ whole genome shotgun (WGS) entry which is preliminary data.</text>
</comment>
<organism evidence="2 3">
    <name type="scientific">Macrolepiota fuliginosa MF-IS2</name>
    <dbReference type="NCBI Taxonomy" id="1400762"/>
    <lineage>
        <taxon>Eukaryota</taxon>
        <taxon>Fungi</taxon>
        <taxon>Dikarya</taxon>
        <taxon>Basidiomycota</taxon>
        <taxon>Agaricomycotina</taxon>
        <taxon>Agaricomycetes</taxon>
        <taxon>Agaricomycetidae</taxon>
        <taxon>Agaricales</taxon>
        <taxon>Agaricineae</taxon>
        <taxon>Agaricaceae</taxon>
        <taxon>Macrolepiota</taxon>
    </lineage>
</organism>
<dbReference type="Proteomes" id="UP000807342">
    <property type="component" value="Unassembled WGS sequence"/>
</dbReference>
<name>A0A9P5XA83_9AGAR</name>
<dbReference type="AlphaFoldDB" id="A0A9P5XA83"/>
<keyword evidence="1" id="KW-0732">Signal</keyword>
<evidence type="ECO:0008006" key="4">
    <source>
        <dbReference type="Google" id="ProtNLM"/>
    </source>
</evidence>
<evidence type="ECO:0000313" key="3">
    <source>
        <dbReference type="Proteomes" id="UP000807342"/>
    </source>
</evidence>
<accession>A0A9P5XA83</accession>